<dbReference type="EMBL" id="KZ805321">
    <property type="protein sequence ID" value="PVI04456.1"/>
    <property type="molecule type" value="Genomic_DNA"/>
</dbReference>
<feature type="transmembrane region" description="Helical" evidence="1">
    <location>
        <begin position="142"/>
        <end position="166"/>
    </location>
</feature>
<organism evidence="2 3">
    <name type="scientific">Periconia macrospinosa</name>
    <dbReference type="NCBI Taxonomy" id="97972"/>
    <lineage>
        <taxon>Eukaryota</taxon>
        <taxon>Fungi</taxon>
        <taxon>Dikarya</taxon>
        <taxon>Ascomycota</taxon>
        <taxon>Pezizomycotina</taxon>
        <taxon>Dothideomycetes</taxon>
        <taxon>Pleosporomycetidae</taxon>
        <taxon>Pleosporales</taxon>
        <taxon>Massarineae</taxon>
        <taxon>Periconiaceae</taxon>
        <taxon>Periconia</taxon>
    </lineage>
</organism>
<reference evidence="2 3" key="1">
    <citation type="journal article" date="2018" name="Sci. Rep.">
        <title>Comparative genomics provides insights into the lifestyle and reveals functional heterogeneity of dark septate endophytic fungi.</title>
        <authorList>
            <person name="Knapp D.G."/>
            <person name="Nemeth J.B."/>
            <person name="Barry K."/>
            <person name="Hainaut M."/>
            <person name="Henrissat B."/>
            <person name="Johnson J."/>
            <person name="Kuo A."/>
            <person name="Lim J.H.P."/>
            <person name="Lipzen A."/>
            <person name="Nolan M."/>
            <person name="Ohm R.A."/>
            <person name="Tamas L."/>
            <person name="Grigoriev I.V."/>
            <person name="Spatafora J.W."/>
            <person name="Nagy L.G."/>
            <person name="Kovacs G.M."/>
        </authorList>
    </citation>
    <scope>NUCLEOTIDE SEQUENCE [LARGE SCALE GENOMIC DNA]</scope>
    <source>
        <strain evidence="2 3">DSE2036</strain>
    </source>
</reference>
<gene>
    <name evidence="2" type="ORF">DM02DRAFT_177786</name>
</gene>
<keyword evidence="1" id="KW-1133">Transmembrane helix</keyword>
<dbReference type="AlphaFoldDB" id="A0A2V1E2B8"/>
<evidence type="ECO:0000313" key="3">
    <source>
        <dbReference type="Proteomes" id="UP000244855"/>
    </source>
</evidence>
<evidence type="ECO:0000256" key="1">
    <source>
        <dbReference type="SAM" id="Phobius"/>
    </source>
</evidence>
<sequence length="196" mass="21647">MGQVTAVCYSWHACALAVSAWKLLGSSWAWAVVGRANRKMSKTTRSMSNECCCRLPVRMQWADEETHCLDWGTGRINPGSWTDHCGCSMAQNGHKRTHVTCVLHVMFICVSPCTLCICPILSCPVQFGSVYLPVSIGKHACLVLSCLVLSCLLVAAYIILLVYYYILLHTYIHTYRHVLSSCACRTLGSSCDFAGL</sequence>
<accession>A0A2V1E2B8</accession>
<evidence type="ECO:0000313" key="2">
    <source>
        <dbReference type="EMBL" id="PVI04456.1"/>
    </source>
</evidence>
<keyword evidence="1" id="KW-0472">Membrane</keyword>
<keyword evidence="1" id="KW-0812">Transmembrane</keyword>
<protein>
    <submittedName>
        <fullName evidence="2">Uncharacterized protein</fullName>
    </submittedName>
</protein>
<dbReference type="Proteomes" id="UP000244855">
    <property type="component" value="Unassembled WGS sequence"/>
</dbReference>
<feature type="transmembrane region" description="Helical" evidence="1">
    <location>
        <begin position="99"/>
        <end position="122"/>
    </location>
</feature>
<keyword evidence="3" id="KW-1185">Reference proteome</keyword>
<name>A0A2V1E2B8_9PLEO</name>
<proteinExistence type="predicted"/>